<evidence type="ECO:0000259" key="1">
    <source>
        <dbReference type="Pfam" id="PF14311"/>
    </source>
</evidence>
<sequence>MGLINTTSIVKWNGANKSWYISKGYPFTKLNDEFEVNVEHLSKGTKSTVDCYCDGCTKKAEGIRWKIYLSSVDDDGKYYCQSCKAKMRKKSIHVKKAKKKKSYYIKKQKTSFAQWGIDSIFPNFLELYWDYDKNNELDINPWDLTTKTNKKVWIKCQEKDYHESYFVSISNFTARNSRCPYCSGKKVHPKDSLAQYIINILDKDFLNKIWSNKNKKSSFDYTPKSNQKVWWKCLDGEHNDFKRSVYDSSKCDFRCPKCSGNAKKSTEEFKQEVFSLVGDEYLVLGKYSNNKTKISVVHNECGHKYEVSPDRFTQGSRCPQCNESKGEKKIREFLNHCNITFEPQKEFDGLVGVGRGNLSYDFYLSNQNILIEYQGEYHDGTARNQTDDELKIQQEHDNRKRKYAKLNNINLLEIWHWDFNNIEEILKNELNQYEIGGVKK</sequence>
<evidence type="ECO:0000313" key="3">
    <source>
        <dbReference type="Proteomes" id="UP001330749"/>
    </source>
</evidence>
<gene>
    <name evidence="2" type="ORF">P4447_07295</name>
</gene>
<organism evidence="2 3">
    <name type="scientific">Bacillus xiapuensis</name>
    <dbReference type="NCBI Taxonomy" id="2014075"/>
    <lineage>
        <taxon>Bacteria</taxon>
        <taxon>Bacillati</taxon>
        <taxon>Bacillota</taxon>
        <taxon>Bacilli</taxon>
        <taxon>Bacillales</taxon>
        <taxon>Bacillaceae</taxon>
        <taxon>Bacillus</taxon>
    </lineage>
</organism>
<protein>
    <submittedName>
        <fullName evidence="2">Zinc-ribbon domain-containing protein</fullName>
    </submittedName>
</protein>
<dbReference type="EMBL" id="JARMQG010000084">
    <property type="protein sequence ID" value="MED3562256.1"/>
    <property type="molecule type" value="Genomic_DNA"/>
</dbReference>
<dbReference type="Proteomes" id="UP001330749">
    <property type="component" value="Unassembled WGS sequence"/>
</dbReference>
<proteinExistence type="predicted"/>
<feature type="domain" description="Treble clef zinc finger" evidence="1">
    <location>
        <begin position="212"/>
        <end position="260"/>
    </location>
</feature>
<evidence type="ECO:0000313" key="2">
    <source>
        <dbReference type="EMBL" id="MED3562256.1"/>
    </source>
</evidence>
<dbReference type="RefSeq" id="WP_327967157.1">
    <property type="nucleotide sequence ID" value="NZ_JARMQG010000084.1"/>
</dbReference>
<dbReference type="Pfam" id="PF14311">
    <property type="entry name" value="DUF4379"/>
    <property type="match status" value="2"/>
</dbReference>
<name>A0ABU6N9V3_9BACI</name>
<accession>A0ABU6N9V3</accession>
<reference evidence="2 3" key="1">
    <citation type="submission" date="2023-03" db="EMBL/GenBank/DDBJ databases">
        <title>Bacillus Genome Sequencing.</title>
        <authorList>
            <person name="Dunlap C."/>
        </authorList>
    </citation>
    <scope>NUCLEOTIDE SEQUENCE [LARGE SCALE GENOMIC DNA]</scope>
    <source>
        <strain evidence="2 3">B-14544</strain>
    </source>
</reference>
<dbReference type="Gene3D" id="3.40.960.10">
    <property type="entry name" value="VSR Endonuclease"/>
    <property type="match status" value="1"/>
</dbReference>
<dbReference type="InterPro" id="IPR025487">
    <property type="entry name" value="DUF4379"/>
</dbReference>
<feature type="domain" description="Treble clef zinc finger" evidence="1">
    <location>
        <begin position="128"/>
        <end position="185"/>
    </location>
</feature>
<keyword evidence="3" id="KW-1185">Reference proteome</keyword>
<comment type="caution">
    <text evidence="2">The sequence shown here is derived from an EMBL/GenBank/DDBJ whole genome shotgun (WGS) entry which is preliminary data.</text>
</comment>